<evidence type="ECO:0000313" key="2">
    <source>
        <dbReference type="EMBL" id="ADG30861.1"/>
    </source>
</evidence>
<protein>
    <submittedName>
        <fullName evidence="2">DNA polymerase III, delta' subunit</fullName>
    </submittedName>
</protein>
<dbReference type="Pfam" id="PF13177">
    <property type="entry name" value="DNA_pol3_delta2"/>
    <property type="match status" value="1"/>
</dbReference>
<accession>D5X165</accession>
<dbReference type="EMBL" id="CP002021">
    <property type="protein sequence ID" value="ADG30861.1"/>
    <property type="molecule type" value="Genomic_DNA"/>
</dbReference>
<dbReference type="STRING" id="75379.Tint_1479"/>
<dbReference type="InterPro" id="IPR050238">
    <property type="entry name" value="DNA_Rep/Repair_Clamp_Loader"/>
</dbReference>
<evidence type="ECO:0000256" key="1">
    <source>
        <dbReference type="SAM" id="MobiDB-lite"/>
    </source>
</evidence>
<feature type="compositionally biased region" description="Polar residues" evidence="1">
    <location>
        <begin position="34"/>
        <end position="50"/>
    </location>
</feature>
<dbReference type="KEGG" id="tin:Tint_1479"/>
<dbReference type="eggNOG" id="COG0470">
    <property type="taxonomic scope" value="Bacteria"/>
</dbReference>
<gene>
    <name evidence="2" type="ordered locus">Tint_1479</name>
</gene>
<dbReference type="PANTHER" id="PTHR11669:SF8">
    <property type="entry name" value="DNA POLYMERASE III SUBUNIT DELTA"/>
    <property type="match status" value="1"/>
</dbReference>
<dbReference type="SUPFAM" id="SSF52540">
    <property type="entry name" value="P-loop containing nucleoside triphosphate hydrolases"/>
    <property type="match status" value="1"/>
</dbReference>
<name>D5X165_THIK1</name>
<dbReference type="PANTHER" id="PTHR11669">
    <property type="entry name" value="REPLICATION FACTOR C / DNA POLYMERASE III GAMMA-TAU SUBUNIT"/>
    <property type="match status" value="1"/>
</dbReference>
<dbReference type="BioCyc" id="TINT75379:TINT_RS07415-MONOMER"/>
<dbReference type="Gene3D" id="3.40.50.300">
    <property type="entry name" value="P-loop containing nucleotide triphosphate hydrolases"/>
    <property type="match status" value="1"/>
</dbReference>
<sequence length="360" mass="37975">MNSAWLIHAPQGYGKWPLLQRTANALLCESPQSLAASQGNAGPPQVSLTPTGGGSASRPWGLSELEAARLPAALSTYKACGHCASCALLAAGTHPDLLIAAPEAMWPELGLNPSEETAPRSETKTASQEIRIEQIRRLNDWSVSTSHRGRAKVALIYPVDALNAAAANALLKTLEEPPEDVQFLLGAHRLDALLPTIRSRCRLAALPRPGAAEAQQQLGGKTEAAGAQQAVLAWSQGAVYQANPALGLEWAESLLDALSRQAARPQSSTLPPPPDQAAGVASLLKIGSDLQRVQVGAPPLYLPQKLSALTALAQRIAPLKLADALDGWRQKQRLAGFPLNQALASDALLLEFAQLFSQGD</sequence>
<dbReference type="GO" id="GO:0006261">
    <property type="term" value="P:DNA-templated DNA replication"/>
    <property type="evidence" value="ECO:0007669"/>
    <property type="project" value="TreeGrafter"/>
</dbReference>
<reference evidence="2" key="1">
    <citation type="submission" date="2010-04" db="EMBL/GenBank/DDBJ databases">
        <title>Complete sequence of Thiomonas intermedia K12.</title>
        <authorList>
            <consortium name="US DOE Joint Genome Institute"/>
            <person name="Lucas S."/>
            <person name="Copeland A."/>
            <person name="Lapidus A."/>
            <person name="Cheng J.-F."/>
            <person name="Bruce D."/>
            <person name="Goodwin L."/>
            <person name="Pitluck S."/>
            <person name="Davenport K."/>
            <person name="Detter J.C."/>
            <person name="Han C."/>
            <person name="Tapia R."/>
            <person name="Land M."/>
            <person name="Hauser L."/>
            <person name="Kyrpides N."/>
            <person name="Ovchinnikova G."/>
            <person name="Kerfeld C.A."/>
            <person name="Cannon G.C."/>
            <person name="Heinhorst S."/>
            <person name="Woyke T."/>
        </authorList>
    </citation>
    <scope>NUCLEOTIDE SEQUENCE [LARGE SCALE GENOMIC DNA]</scope>
    <source>
        <strain evidence="2">K12</strain>
    </source>
</reference>
<dbReference type="GO" id="GO:0009360">
    <property type="term" value="C:DNA polymerase III complex"/>
    <property type="evidence" value="ECO:0007669"/>
    <property type="project" value="TreeGrafter"/>
</dbReference>
<dbReference type="AlphaFoldDB" id="D5X165"/>
<feature type="region of interest" description="Disordered" evidence="1">
    <location>
        <begin position="34"/>
        <end position="59"/>
    </location>
</feature>
<proteinExistence type="predicted"/>
<dbReference type="InterPro" id="IPR027417">
    <property type="entry name" value="P-loop_NTPase"/>
</dbReference>
<dbReference type="HOGENOM" id="CLU_006229_4_3_4"/>
<organism evidence="2">
    <name type="scientific">Thiomonas intermedia (strain K12)</name>
    <name type="common">Thiobacillus intermedius</name>
    <dbReference type="NCBI Taxonomy" id="75379"/>
    <lineage>
        <taxon>Bacteria</taxon>
        <taxon>Pseudomonadati</taxon>
        <taxon>Pseudomonadota</taxon>
        <taxon>Betaproteobacteria</taxon>
        <taxon>Burkholderiales</taxon>
        <taxon>Thiomonas</taxon>
    </lineage>
</organism>